<gene>
    <name evidence="1" type="ORF">A5804_002817</name>
</gene>
<evidence type="ECO:0000313" key="2">
    <source>
        <dbReference type="Proteomes" id="UP000194737"/>
    </source>
</evidence>
<comment type="caution">
    <text evidence="1">The sequence shown here is derived from an EMBL/GenBank/DDBJ whole genome shotgun (WGS) entry which is preliminary data.</text>
</comment>
<protein>
    <submittedName>
        <fullName evidence="1">Uncharacterized protein</fullName>
    </submittedName>
</protein>
<dbReference type="Proteomes" id="UP000194737">
    <property type="component" value="Unassembled WGS sequence"/>
</dbReference>
<organism evidence="1 2">
    <name type="scientific">Enterococcus faecium</name>
    <name type="common">Streptococcus faecium</name>
    <dbReference type="NCBI Taxonomy" id="1352"/>
    <lineage>
        <taxon>Bacteria</taxon>
        <taxon>Bacillati</taxon>
        <taxon>Bacillota</taxon>
        <taxon>Bacilli</taxon>
        <taxon>Lactobacillales</taxon>
        <taxon>Enterococcaceae</taxon>
        <taxon>Enterococcus</taxon>
    </lineage>
</organism>
<dbReference type="EMBL" id="NGLB01000004">
    <property type="protein sequence ID" value="OTN94143.1"/>
    <property type="molecule type" value="Genomic_DNA"/>
</dbReference>
<dbReference type="RefSeq" id="WP_086325234.1">
    <property type="nucleotide sequence ID" value="NZ_NGLB01000004.1"/>
</dbReference>
<reference evidence="1 2" key="1">
    <citation type="submission" date="2017-05" db="EMBL/GenBank/DDBJ databases">
        <title>The Genome Sequence of Enterococcus faecium 6F2_DIV0138.</title>
        <authorList>
            <consortium name="The Broad Institute Genomics Platform"/>
            <consortium name="The Broad Institute Genomic Center for Infectious Diseases"/>
            <person name="Earl A."/>
            <person name="Manson A."/>
            <person name="Schwartman J."/>
            <person name="Gilmore M."/>
            <person name="Abouelleil A."/>
            <person name="Cao P."/>
            <person name="Chapman S."/>
            <person name="Cusick C."/>
            <person name="Shea T."/>
            <person name="Young S."/>
            <person name="Neafsey D."/>
            <person name="Nusbaum C."/>
            <person name="Birren B."/>
        </authorList>
    </citation>
    <scope>NUCLEOTIDE SEQUENCE [LARGE SCALE GENOMIC DNA]</scope>
    <source>
        <strain evidence="1 2">6F2_DIV0138</strain>
    </source>
</reference>
<proteinExistence type="predicted"/>
<evidence type="ECO:0000313" key="1">
    <source>
        <dbReference type="EMBL" id="OTN94143.1"/>
    </source>
</evidence>
<accession>A0AB73PJJ8</accession>
<sequence length="121" mass="14602">MRINKKNTVSLTSFRLKRAYQKELTEAKIPSFVQERIDYYAKYLSKGLTYTDLYLLVTAEPGEDELQMMFEVCFGGVYLDMSYEFLKWYRDPKYWKQRQVELANAVIHIYQQKTRKEQMIV</sequence>
<dbReference type="AlphaFoldDB" id="A0AB73PJJ8"/>
<name>A0AB73PJJ8_ENTFC</name>